<dbReference type="NCBIfam" id="NF004133">
    <property type="entry name" value="PRK05618.2-4"/>
    <property type="match status" value="1"/>
</dbReference>
<keyword evidence="2 5" id="KW-0694">RNA-binding</keyword>
<comment type="function">
    <text evidence="5">This is one of the proteins that binds to the 5S RNA in the ribosome where it forms part of the central protuberance.</text>
</comment>
<feature type="domain" description="Large ribosomal subunit protein bL25 beta" evidence="8">
    <location>
        <begin position="99"/>
        <end position="181"/>
    </location>
</feature>
<evidence type="ECO:0000256" key="1">
    <source>
        <dbReference type="ARBA" id="ARBA00022730"/>
    </source>
</evidence>
<feature type="compositionally biased region" description="Basic and acidic residues" evidence="6">
    <location>
        <begin position="198"/>
        <end position="209"/>
    </location>
</feature>
<dbReference type="CDD" id="cd00495">
    <property type="entry name" value="Ribosomal_L25_TL5_CTC"/>
    <property type="match status" value="1"/>
</dbReference>
<evidence type="ECO:0000256" key="5">
    <source>
        <dbReference type="HAMAP-Rule" id="MF_01334"/>
    </source>
</evidence>
<dbReference type="Gene3D" id="2.40.240.10">
    <property type="entry name" value="Ribosomal Protein L25, Chain P"/>
    <property type="match status" value="1"/>
</dbReference>
<dbReference type="InterPro" id="IPR029751">
    <property type="entry name" value="Ribosomal_L25_dom"/>
</dbReference>
<comment type="caution">
    <text evidence="9">The sequence shown here is derived from an EMBL/GenBank/DDBJ whole genome shotgun (WGS) entry which is preliminary data.</text>
</comment>
<evidence type="ECO:0000259" key="7">
    <source>
        <dbReference type="Pfam" id="PF01386"/>
    </source>
</evidence>
<gene>
    <name evidence="5" type="primary">rplY</name>
    <name evidence="5" type="synonym">ctc</name>
    <name evidence="9" type="ORF">ACFO4N_16810</name>
</gene>
<dbReference type="InterPro" id="IPR011035">
    <property type="entry name" value="Ribosomal_bL25/Gln-tRNA_synth"/>
</dbReference>
<evidence type="ECO:0000256" key="4">
    <source>
        <dbReference type="ARBA" id="ARBA00023274"/>
    </source>
</evidence>
<feature type="compositionally biased region" description="Acidic residues" evidence="6">
    <location>
        <begin position="187"/>
        <end position="197"/>
    </location>
</feature>
<feature type="region of interest" description="Disordered" evidence="6">
    <location>
        <begin position="181"/>
        <end position="209"/>
    </location>
</feature>
<dbReference type="Pfam" id="PF01386">
    <property type="entry name" value="Ribosomal_L25p"/>
    <property type="match status" value="1"/>
</dbReference>
<dbReference type="SUPFAM" id="SSF50715">
    <property type="entry name" value="Ribosomal protein L25-like"/>
    <property type="match status" value="1"/>
</dbReference>
<keyword evidence="10" id="KW-1185">Reference proteome</keyword>
<dbReference type="NCBIfam" id="TIGR00731">
    <property type="entry name" value="bL25_bact_ctc"/>
    <property type="match status" value="1"/>
</dbReference>
<evidence type="ECO:0000259" key="8">
    <source>
        <dbReference type="Pfam" id="PF14693"/>
    </source>
</evidence>
<accession>A0ABV9GUJ1</accession>
<dbReference type="InterPro" id="IPR020056">
    <property type="entry name" value="Rbsml_bL25/Gln-tRNA_synth_N"/>
</dbReference>
<dbReference type="PANTHER" id="PTHR33284:SF1">
    <property type="entry name" value="RIBOSOMAL PROTEIN L25_GLN-TRNA SYNTHETASE, ANTI-CODON-BINDING DOMAIN-CONTAINING PROTEIN"/>
    <property type="match status" value="1"/>
</dbReference>
<dbReference type="PANTHER" id="PTHR33284">
    <property type="entry name" value="RIBOSOMAL PROTEIN L25/GLN-TRNA SYNTHETASE, ANTI-CODON-BINDING DOMAIN-CONTAINING PROTEIN"/>
    <property type="match status" value="1"/>
</dbReference>
<dbReference type="GO" id="GO:0005840">
    <property type="term" value="C:ribosome"/>
    <property type="evidence" value="ECO:0007669"/>
    <property type="project" value="UniProtKB-KW"/>
</dbReference>
<evidence type="ECO:0000256" key="2">
    <source>
        <dbReference type="ARBA" id="ARBA00022884"/>
    </source>
</evidence>
<evidence type="ECO:0000256" key="6">
    <source>
        <dbReference type="SAM" id="MobiDB-lite"/>
    </source>
</evidence>
<dbReference type="InterPro" id="IPR001021">
    <property type="entry name" value="Ribosomal_bL25_long"/>
</dbReference>
<dbReference type="InterPro" id="IPR020930">
    <property type="entry name" value="Ribosomal_uL5_bac-type"/>
</dbReference>
<feature type="domain" description="Large ribosomal subunit protein bL25 L25" evidence="7">
    <location>
        <begin position="5"/>
        <end position="91"/>
    </location>
</feature>
<protein>
    <recommendedName>
        <fullName evidence="5">Large ribosomal subunit protein bL25</fullName>
    </recommendedName>
    <alternativeName>
        <fullName evidence="5">General stress protein CTC</fullName>
    </alternativeName>
</protein>
<keyword evidence="3 5" id="KW-0689">Ribosomal protein</keyword>
<keyword evidence="1 5" id="KW-0699">rRNA-binding</keyword>
<dbReference type="HAMAP" id="MF_01334">
    <property type="entry name" value="Ribosomal_bL25_CTC"/>
    <property type="match status" value="1"/>
</dbReference>
<evidence type="ECO:0000313" key="10">
    <source>
        <dbReference type="Proteomes" id="UP001596022"/>
    </source>
</evidence>
<organism evidence="9 10">
    <name type="scientific">Camelliibacillus cellulosilyticus</name>
    <dbReference type="NCBI Taxonomy" id="2174486"/>
    <lineage>
        <taxon>Bacteria</taxon>
        <taxon>Bacillati</taxon>
        <taxon>Bacillota</taxon>
        <taxon>Bacilli</taxon>
        <taxon>Bacillales</taxon>
        <taxon>Sporolactobacillaceae</taxon>
        <taxon>Camelliibacillus</taxon>
    </lineage>
</organism>
<proteinExistence type="inferred from homology"/>
<dbReference type="NCBIfam" id="NF004612">
    <property type="entry name" value="PRK05943.1"/>
    <property type="match status" value="1"/>
</dbReference>
<dbReference type="Proteomes" id="UP001596022">
    <property type="component" value="Unassembled WGS sequence"/>
</dbReference>
<keyword evidence="4 5" id="KW-0687">Ribonucleoprotein</keyword>
<dbReference type="InterPro" id="IPR037121">
    <property type="entry name" value="Ribosomal_bL25_C"/>
</dbReference>
<dbReference type="Pfam" id="PF14693">
    <property type="entry name" value="Ribosomal_TL5_C"/>
    <property type="match status" value="1"/>
</dbReference>
<dbReference type="Gene3D" id="2.170.120.20">
    <property type="entry name" value="Ribosomal protein L25, beta domain"/>
    <property type="match status" value="1"/>
</dbReference>
<sequence length="209" mass="23412">MTNQLTGQERDTSRKSIAKRLRREGKIPAVIYGKNIENRPIDIDEADITRFFNESGKNGVLQLGINGKTMSVMAHDIQRDPLKGRLIHIDFIEVDMHHEIDVDVPIHTTGDSIGEKQGGVVQHHLNELSLRALPTKIPNVIEVDITNLDVGDSLTIGELKGHNDYDILNDDEEVVVTVTPPTLDHTLEEETEDDHPEAEETKNESSEDE</sequence>
<dbReference type="EMBL" id="JBHSFW010000020">
    <property type="protein sequence ID" value="MFC4620365.1"/>
    <property type="molecule type" value="Genomic_DNA"/>
</dbReference>
<reference evidence="10" key="1">
    <citation type="journal article" date="2019" name="Int. J. Syst. Evol. Microbiol.">
        <title>The Global Catalogue of Microorganisms (GCM) 10K type strain sequencing project: providing services to taxonomists for standard genome sequencing and annotation.</title>
        <authorList>
            <consortium name="The Broad Institute Genomics Platform"/>
            <consortium name="The Broad Institute Genome Sequencing Center for Infectious Disease"/>
            <person name="Wu L."/>
            <person name="Ma J."/>
        </authorList>
    </citation>
    <scope>NUCLEOTIDE SEQUENCE [LARGE SCALE GENOMIC DNA]</scope>
    <source>
        <strain evidence="10">CGMCC 1.16306</strain>
    </source>
</reference>
<dbReference type="RefSeq" id="WP_376847477.1">
    <property type="nucleotide sequence ID" value="NZ_JBHSFW010000020.1"/>
</dbReference>
<name>A0ABV9GUJ1_9BACL</name>
<comment type="subunit">
    <text evidence="5">Part of the 50S ribosomal subunit; part of the 5S rRNA/L5/L18/L25 subcomplex. Contacts the 5S rRNA. Binds to the 5S rRNA independently of L5 and L18.</text>
</comment>
<dbReference type="InterPro" id="IPR020057">
    <property type="entry name" value="Ribosomal_bL25_b-dom"/>
</dbReference>
<evidence type="ECO:0000256" key="3">
    <source>
        <dbReference type="ARBA" id="ARBA00022980"/>
    </source>
</evidence>
<comment type="similarity">
    <text evidence="5">Belongs to the bacterial ribosomal protein bL25 family. CTC subfamily.</text>
</comment>
<evidence type="ECO:0000313" key="9">
    <source>
        <dbReference type="EMBL" id="MFC4620365.1"/>
    </source>
</evidence>